<dbReference type="Proteomes" id="UP000638848">
    <property type="component" value="Unassembled WGS sequence"/>
</dbReference>
<gene>
    <name evidence="2" type="ORF">GCM10011374_02130</name>
</gene>
<dbReference type="EMBL" id="BMEQ01000001">
    <property type="protein sequence ID" value="GGG43338.1"/>
    <property type="molecule type" value="Genomic_DNA"/>
</dbReference>
<evidence type="ECO:0000256" key="1">
    <source>
        <dbReference type="SAM" id="Phobius"/>
    </source>
</evidence>
<name>A0A917LMD5_9MICC</name>
<keyword evidence="3" id="KW-1185">Reference proteome</keyword>
<sequence length="143" mass="15146">MARRAQSSTSVPGGTVSRGGTQVLSYSGQGRTLTNLLLLLLCMGVMVGSFWAFASYPDSILIWMVGLLLYAVALLIPVGILSTSTAKKAEGGRTVLMDVPPTTEVHGFGTTAAQFGDEPRDIRERDALTAAAHKNDKYGKATQ</sequence>
<proteinExistence type="predicted"/>
<accession>A0A917LMD5</accession>
<evidence type="ECO:0000313" key="3">
    <source>
        <dbReference type="Proteomes" id="UP000638848"/>
    </source>
</evidence>
<reference evidence="2" key="2">
    <citation type="submission" date="2020-09" db="EMBL/GenBank/DDBJ databases">
        <authorList>
            <person name="Sun Q."/>
            <person name="Zhou Y."/>
        </authorList>
    </citation>
    <scope>NUCLEOTIDE SEQUENCE</scope>
    <source>
        <strain evidence="2">CGMCC 1.12187</strain>
    </source>
</reference>
<feature type="transmembrane region" description="Helical" evidence="1">
    <location>
        <begin position="60"/>
        <end position="81"/>
    </location>
</feature>
<keyword evidence="1" id="KW-0812">Transmembrane</keyword>
<dbReference type="RefSeq" id="WP_188533976.1">
    <property type="nucleotide sequence ID" value="NZ_BMEQ01000001.1"/>
</dbReference>
<keyword evidence="1" id="KW-0472">Membrane</keyword>
<organism evidence="2 3">
    <name type="scientific">Kocuria dechangensis</name>
    <dbReference type="NCBI Taxonomy" id="1176249"/>
    <lineage>
        <taxon>Bacteria</taxon>
        <taxon>Bacillati</taxon>
        <taxon>Actinomycetota</taxon>
        <taxon>Actinomycetes</taxon>
        <taxon>Micrococcales</taxon>
        <taxon>Micrococcaceae</taxon>
        <taxon>Kocuria</taxon>
    </lineage>
</organism>
<dbReference type="AlphaFoldDB" id="A0A917LMD5"/>
<feature type="transmembrane region" description="Helical" evidence="1">
    <location>
        <begin position="36"/>
        <end position="54"/>
    </location>
</feature>
<protein>
    <submittedName>
        <fullName evidence="2">Uncharacterized protein</fullName>
    </submittedName>
</protein>
<comment type="caution">
    <text evidence="2">The sequence shown here is derived from an EMBL/GenBank/DDBJ whole genome shotgun (WGS) entry which is preliminary data.</text>
</comment>
<keyword evidence="1" id="KW-1133">Transmembrane helix</keyword>
<evidence type="ECO:0000313" key="2">
    <source>
        <dbReference type="EMBL" id="GGG43338.1"/>
    </source>
</evidence>
<reference evidence="2" key="1">
    <citation type="journal article" date="2014" name="Int. J. Syst. Evol. Microbiol.">
        <title>Complete genome sequence of Corynebacterium casei LMG S-19264T (=DSM 44701T), isolated from a smear-ripened cheese.</title>
        <authorList>
            <consortium name="US DOE Joint Genome Institute (JGI-PGF)"/>
            <person name="Walter F."/>
            <person name="Albersmeier A."/>
            <person name="Kalinowski J."/>
            <person name="Ruckert C."/>
        </authorList>
    </citation>
    <scope>NUCLEOTIDE SEQUENCE</scope>
    <source>
        <strain evidence="2">CGMCC 1.12187</strain>
    </source>
</reference>